<dbReference type="InterPro" id="IPR000058">
    <property type="entry name" value="Znf_AN1"/>
</dbReference>
<feature type="domain" description="AN1-type" evidence="5">
    <location>
        <begin position="4"/>
        <end position="52"/>
    </location>
</feature>
<name>A0AAW2HIY6_9NEOP</name>
<reference evidence="6" key="1">
    <citation type="journal article" date="2024" name="Gigascience">
        <title>Chromosome-level genome of the poultry shaft louse Menopon gallinae provides insight into the host-switching and adaptive evolution of parasitic lice.</title>
        <authorList>
            <person name="Xu Y."/>
            <person name="Ma L."/>
            <person name="Liu S."/>
            <person name="Liang Y."/>
            <person name="Liu Q."/>
            <person name="He Z."/>
            <person name="Tian L."/>
            <person name="Duan Y."/>
            <person name="Cai W."/>
            <person name="Li H."/>
            <person name="Song F."/>
        </authorList>
    </citation>
    <scope>NUCLEOTIDE SEQUENCE</scope>
    <source>
        <strain evidence="6">Cailab_2023a</strain>
    </source>
</reference>
<evidence type="ECO:0000313" key="6">
    <source>
        <dbReference type="EMBL" id="KAL0269894.1"/>
    </source>
</evidence>
<comment type="caution">
    <text evidence="6">The sequence shown here is derived from an EMBL/GenBank/DDBJ whole genome shotgun (WGS) entry which is preliminary data.</text>
</comment>
<dbReference type="GO" id="GO:0005737">
    <property type="term" value="C:cytoplasm"/>
    <property type="evidence" value="ECO:0007669"/>
    <property type="project" value="TreeGrafter"/>
</dbReference>
<evidence type="ECO:0000256" key="1">
    <source>
        <dbReference type="ARBA" id="ARBA00022723"/>
    </source>
</evidence>
<dbReference type="InterPro" id="IPR035896">
    <property type="entry name" value="AN1-like_Znf"/>
</dbReference>
<dbReference type="SUPFAM" id="SSF118310">
    <property type="entry name" value="AN1-like Zinc finger"/>
    <property type="match status" value="2"/>
</dbReference>
<keyword evidence="2 4" id="KW-0863">Zinc-finger</keyword>
<accession>A0AAW2HIY6</accession>
<dbReference type="GO" id="GO:0008270">
    <property type="term" value="F:zinc ion binding"/>
    <property type="evidence" value="ECO:0007669"/>
    <property type="project" value="UniProtKB-KW"/>
</dbReference>
<organism evidence="6">
    <name type="scientific">Menopon gallinae</name>
    <name type="common">poultry shaft louse</name>
    <dbReference type="NCBI Taxonomy" id="328185"/>
    <lineage>
        <taxon>Eukaryota</taxon>
        <taxon>Metazoa</taxon>
        <taxon>Ecdysozoa</taxon>
        <taxon>Arthropoda</taxon>
        <taxon>Hexapoda</taxon>
        <taxon>Insecta</taxon>
        <taxon>Pterygota</taxon>
        <taxon>Neoptera</taxon>
        <taxon>Paraneoptera</taxon>
        <taxon>Psocodea</taxon>
        <taxon>Troctomorpha</taxon>
        <taxon>Phthiraptera</taxon>
        <taxon>Amblycera</taxon>
        <taxon>Menoponidae</taxon>
        <taxon>Menopon</taxon>
    </lineage>
</organism>
<dbReference type="Pfam" id="PF01428">
    <property type="entry name" value="zf-AN1"/>
    <property type="match status" value="1"/>
</dbReference>
<dbReference type="EMBL" id="JARGDH010000004">
    <property type="protein sequence ID" value="KAL0269894.1"/>
    <property type="molecule type" value="Genomic_DNA"/>
</dbReference>
<dbReference type="SMART" id="SM00154">
    <property type="entry name" value="ZnF_AN1"/>
    <property type="match status" value="2"/>
</dbReference>
<dbReference type="InterPro" id="IPR057358">
    <property type="entry name" value="UBL_ZFAND1-like"/>
</dbReference>
<protein>
    <recommendedName>
        <fullName evidence="5">AN1-type domain-containing protein</fullName>
    </recommendedName>
</protein>
<dbReference type="PROSITE" id="PS51039">
    <property type="entry name" value="ZF_AN1"/>
    <property type="match status" value="1"/>
</dbReference>
<dbReference type="PANTHER" id="PTHR14677">
    <property type="entry name" value="ARSENITE INDUCUBLE RNA ASSOCIATED PROTEIN AIP-1-RELATED"/>
    <property type="match status" value="1"/>
</dbReference>
<dbReference type="AlphaFoldDB" id="A0AAW2HIY6"/>
<dbReference type="Gene3D" id="4.10.1110.10">
    <property type="entry name" value="AN1-like Zinc finger"/>
    <property type="match status" value="2"/>
</dbReference>
<evidence type="ECO:0000256" key="3">
    <source>
        <dbReference type="ARBA" id="ARBA00022833"/>
    </source>
</evidence>
<keyword evidence="1" id="KW-0479">Metal-binding</keyword>
<dbReference type="Pfam" id="PF25327">
    <property type="entry name" value="UBL_ZFAND1"/>
    <property type="match status" value="1"/>
</dbReference>
<evidence type="ECO:0000256" key="2">
    <source>
        <dbReference type="ARBA" id="ARBA00022771"/>
    </source>
</evidence>
<sequence length="277" mass="31660">MEFPDLGKNCAWPPCKELDFLPLTCVHCNSVFCKNHINTDKHECPKAGCENTDHAPIQTFICMYDECKSSSAVEMICPKCKNHFCLEHRYHNCFNPSETDIQAKKLIWDAAKQQYTQSINEVNKIVNEGLKKSMQNPKKQEAAQKINLMRLKTKAQGPNNVPTASRVYFSIIIMKDADNQLCKSIFTNKDWSVGRVIDSISELCNVVNKNNVANAKKLRLFRRKDGVQISTDMSVKVDDLISSNQIINGDCLIMEYVNPDEDLTSFKLTNFDDYREM</sequence>
<evidence type="ECO:0000259" key="5">
    <source>
        <dbReference type="PROSITE" id="PS51039"/>
    </source>
</evidence>
<gene>
    <name evidence="6" type="ORF">PYX00_007476</name>
</gene>
<keyword evidence="3" id="KW-0862">Zinc</keyword>
<evidence type="ECO:0000256" key="4">
    <source>
        <dbReference type="PROSITE-ProRule" id="PRU00449"/>
    </source>
</evidence>
<dbReference type="PANTHER" id="PTHR14677:SF20">
    <property type="entry name" value="ZINC FINGER AN1-TYPE CONTAINING 2A-RELATED"/>
    <property type="match status" value="1"/>
</dbReference>
<proteinExistence type="predicted"/>